<protein>
    <submittedName>
        <fullName evidence="1">Uncharacterized protein</fullName>
    </submittedName>
</protein>
<reference evidence="1 2" key="1">
    <citation type="journal article" date="2018" name="BMC Genomics">
        <title>Comparative genome analyses reveal sequence features reflecting distinct modes of host-adaptation between dicot and monocot powdery mildew.</title>
        <authorList>
            <person name="Wu Y."/>
            <person name="Ma X."/>
            <person name="Pan Z."/>
            <person name="Kale S.D."/>
            <person name="Song Y."/>
            <person name="King H."/>
            <person name="Zhang Q."/>
            <person name="Presley C."/>
            <person name="Deng X."/>
            <person name="Wei C.I."/>
            <person name="Xiao S."/>
        </authorList>
    </citation>
    <scope>NUCLEOTIDE SEQUENCE [LARGE SCALE GENOMIC DNA]</scope>
    <source>
        <strain evidence="1">UMSG2</strain>
    </source>
</reference>
<feature type="non-terminal residue" evidence="1">
    <location>
        <position position="37"/>
    </location>
</feature>
<name>A0A420I4H1_9PEZI</name>
<comment type="caution">
    <text evidence="1">The sequence shown here is derived from an EMBL/GenBank/DDBJ whole genome shotgun (WGS) entry which is preliminary data.</text>
</comment>
<evidence type="ECO:0000313" key="2">
    <source>
        <dbReference type="Proteomes" id="UP000286134"/>
    </source>
</evidence>
<gene>
    <name evidence="1" type="ORF">OnM2_c1426o37</name>
</gene>
<dbReference type="Proteomes" id="UP000286134">
    <property type="component" value="Unassembled WGS sequence"/>
</dbReference>
<sequence>MPESFHILHSVSILRFILVDLASNEHCAQHLSSCAIC</sequence>
<accession>A0A420I4H1</accession>
<keyword evidence="2" id="KW-1185">Reference proteome</keyword>
<dbReference type="EMBL" id="MCFK01001782">
    <property type="protein sequence ID" value="RKF64603.1"/>
    <property type="molecule type" value="Genomic_DNA"/>
</dbReference>
<evidence type="ECO:0000313" key="1">
    <source>
        <dbReference type="EMBL" id="RKF64603.1"/>
    </source>
</evidence>
<proteinExistence type="predicted"/>
<dbReference type="AlphaFoldDB" id="A0A420I4H1"/>
<organism evidence="1 2">
    <name type="scientific">Erysiphe neolycopersici</name>
    <dbReference type="NCBI Taxonomy" id="212602"/>
    <lineage>
        <taxon>Eukaryota</taxon>
        <taxon>Fungi</taxon>
        <taxon>Dikarya</taxon>
        <taxon>Ascomycota</taxon>
        <taxon>Pezizomycotina</taxon>
        <taxon>Leotiomycetes</taxon>
        <taxon>Erysiphales</taxon>
        <taxon>Erysiphaceae</taxon>
        <taxon>Erysiphe</taxon>
    </lineage>
</organism>